<feature type="compositionally biased region" description="Basic and acidic residues" evidence="1">
    <location>
        <begin position="533"/>
        <end position="552"/>
    </location>
</feature>
<organism evidence="2 3">
    <name type="scientific">Podospora pseudopauciseta</name>
    <dbReference type="NCBI Taxonomy" id="2093780"/>
    <lineage>
        <taxon>Eukaryota</taxon>
        <taxon>Fungi</taxon>
        <taxon>Dikarya</taxon>
        <taxon>Ascomycota</taxon>
        <taxon>Pezizomycotina</taxon>
        <taxon>Sordariomycetes</taxon>
        <taxon>Sordariomycetidae</taxon>
        <taxon>Sordariales</taxon>
        <taxon>Podosporaceae</taxon>
        <taxon>Podospora</taxon>
    </lineage>
</organism>
<feature type="region of interest" description="Disordered" evidence="1">
    <location>
        <begin position="103"/>
        <end position="582"/>
    </location>
</feature>
<evidence type="ECO:0000313" key="3">
    <source>
        <dbReference type="Proteomes" id="UP001326199"/>
    </source>
</evidence>
<feature type="compositionally biased region" description="Polar residues" evidence="1">
    <location>
        <begin position="177"/>
        <end position="190"/>
    </location>
</feature>
<feature type="compositionally biased region" description="Low complexity" evidence="1">
    <location>
        <begin position="12"/>
        <end position="25"/>
    </location>
</feature>
<keyword evidence="3" id="KW-1185">Reference proteome</keyword>
<dbReference type="Proteomes" id="UP001326199">
    <property type="component" value="Unassembled WGS sequence"/>
</dbReference>
<evidence type="ECO:0000313" key="2">
    <source>
        <dbReference type="EMBL" id="KAK4661873.1"/>
    </source>
</evidence>
<dbReference type="RefSeq" id="XP_062761839.1">
    <property type="nucleotide sequence ID" value="XM_062915839.1"/>
</dbReference>
<feature type="compositionally biased region" description="Basic and acidic residues" evidence="1">
    <location>
        <begin position="272"/>
        <end position="285"/>
    </location>
</feature>
<feature type="compositionally biased region" description="Polar residues" evidence="1">
    <location>
        <begin position="335"/>
        <end position="352"/>
    </location>
</feature>
<sequence>MPRPKRDRATTRTRPMATAATGNSSSPPPIPVLPKPAQAERAGTELPSDIYDVSDAEKERRKLRASAKKTIAAEQQHTLELEPDQVRALESSRKQRDDALARLRDVTSASKEGSELDVTLGSLDDDSSLGLGDESTEVEGVSRATDTSTFNIAGFKRRPRQSSVQGRGESGLIRPSSRGQGTPSISTTISFGRFKRRQREPSILGTGRKERRVRSVSRGSQAGRNREVLGREDEGEVSPVDGGKRRSTRGRSRGVESVDGSPVAAGSRKRKSLESHEDGREKRLAVEGGDMEMGSGDEPDLDFDIDAELEPRVESPAREQQDGDVHQSIELHEQPSISSPLSTPPRQLSAPPQLSEDNDPDMAPPLSSSPASEAGSPVAWPSLDALAQRKYNTRTVPSKTPELEDDGMGSSISSPPSLTHSPNYRAKSKPPVVKKKAPPPPKSSADLASLLPRRKTSSKNKNRKGSHSTDPFDIDDGEASEEEEAPPPTRRAAKKALSKTASTANKGKQKESAVAADPKGKKKKRVTRTYGSKAHEQEKENDGDADGDREGDSIVVGSGSNEPEDEEEEELPDAETTVMLKERLGEELQKAVKKFKEVDQWELSFEEVEGSSSPMRDAR</sequence>
<feature type="compositionally biased region" description="Basic and acidic residues" evidence="1">
    <location>
        <begin position="309"/>
        <end position="333"/>
    </location>
</feature>
<proteinExistence type="predicted"/>
<comment type="caution">
    <text evidence="2">The sequence shown here is derived from an EMBL/GenBank/DDBJ whole genome shotgun (WGS) entry which is preliminary data.</text>
</comment>
<feature type="compositionally biased region" description="Acidic residues" evidence="1">
    <location>
        <begin position="472"/>
        <end position="485"/>
    </location>
</feature>
<feature type="compositionally biased region" description="Acidic residues" evidence="1">
    <location>
        <begin position="295"/>
        <end position="308"/>
    </location>
</feature>
<feature type="compositionally biased region" description="Basic residues" evidence="1">
    <location>
        <begin position="426"/>
        <end position="437"/>
    </location>
</feature>
<name>A0ABR0H1G5_9PEZI</name>
<reference evidence="2 3" key="1">
    <citation type="journal article" date="2023" name="bioRxiv">
        <title>High-quality genome assemblies of four members of thePodospora anserinaspecies complex.</title>
        <authorList>
            <person name="Ament-Velasquez S.L."/>
            <person name="Vogan A.A."/>
            <person name="Wallerman O."/>
            <person name="Hartmann F."/>
            <person name="Gautier V."/>
            <person name="Silar P."/>
            <person name="Giraud T."/>
            <person name="Johannesson H."/>
        </authorList>
    </citation>
    <scope>NUCLEOTIDE SEQUENCE [LARGE SCALE GENOMIC DNA]</scope>
    <source>
        <strain evidence="2 3">CBS 411.78</strain>
    </source>
</reference>
<dbReference type="EMBL" id="JAFFHB010000009">
    <property type="protein sequence ID" value="KAK4661873.1"/>
    <property type="molecule type" value="Genomic_DNA"/>
</dbReference>
<feature type="compositionally biased region" description="Low complexity" evidence="1">
    <location>
        <begin position="410"/>
        <end position="422"/>
    </location>
</feature>
<protein>
    <submittedName>
        <fullName evidence="2">Uncharacterized protein</fullName>
    </submittedName>
</protein>
<dbReference type="GeneID" id="87936182"/>
<evidence type="ECO:0000256" key="1">
    <source>
        <dbReference type="SAM" id="MobiDB-lite"/>
    </source>
</evidence>
<feature type="compositionally biased region" description="Basic residues" evidence="1">
    <location>
        <begin position="452"/>
        <end position="466"/>
    </location>
</feature>
<feature type="compositionally biased region" description="Low complexity" evidence="1">
    <location>
        <begin position="364"/>
        <end position="379"/>
    </location>
</feature>
<feature type="compositionally biased region" description="Acidic residues" evidence="1">
    <location>
        <begin position="562"/>
        <end position="573"/>
    </location>
</feature>
<accession>A0ABR0H1G5</accession>
<gene>
    <name evidence="2" type="ORF">QC763_708480</name>
</gene>
<feature type="region of interest" description="Disordered" evidence="1">
    <location>
        <begin position="1"/>
        <end position="57"/>
    </location>
</feature>